<dbReference type="Gene3D" id="3.30.360.10">
    <property type="entry name" value="Dihydrodipicolinate Reductase, domain 2"/>
    <property type="match status" value="1"/>
</dbReference>
<dbReference type="Gene3D" id="3.40.50.720">
    <property type="entry name" value="NAD(P)-binding Rossmann-like Domain"/>
    <property type="match status" value="1"/>
</dbReference>
<dbReference type="VEuPathDB" id="FungiDB:HMPREF1541_10611"/>
<dbReference type="InterPro" id="IPR036291">
    <property type="entry name" value="NAD(P)-bd_dom_sf"/>
</dbReference>
<sequence length="395" mass="43262">MAKEIRWGILATGGIAKTFTRDLLVDPTTRDVQDVKHTVTAAASSSSASRAQDFLKEVGAPSSAKAYGSYDELVKDSNVDIIYVATPHSHHYQNVMLCLNAGKNVLCEKAFTVNAAQARKLVDLAKEKGLFLMEAVWTRYFPLSIYVRDLISSGKLGNVTRCFADLALSSDPEKTFADGKHRMVNPDLAGGPLLDLGVYALNWVMQCLYHTQDPKTRQRPGVLASVKRYEPTGCDEMCTMLLTFPRKEGGDAHGVATTSIRAASAPGGNNDTPAVRVQGDKGEIQVYPMIYRPLKTKLILTDGTVEEKHWPQPGPGKGSGWKNGFGDGWNSEGEGHGMFWEADDAARALVSGRKEGSFLGWDESVLIMEIMDEVRKAGDLKYPEKIETLDYPVDL</sequence>
<evidence type="ECO:0000313" key="9">
    <source>
        <dbReference type="Proteomes" id="UP000030752"/>
    </source>
</evidence>
<dbReference type="OrthoDB" id="2129491at2759"/>
<comment type="catalytic activity">
    <reaction evidence="5">
        <text>D-xylose + NADP(+) = D-xylono-1,5-lactone + NADPH + H(+)</text>
        <dbReference type="Rhea" id="RHEA:22000"/>
        <dbReference type="ChEBI" id="CHEBI:15378"/>
        <dbReference type="ChEBI" id="CHEBI:15867"/>
        <dbReference type="ChEBI" id="CHEBI:53455"/>
        <dbReference type="ChEBI" id="CHEBI:57783"/>
        <dbReference type="ChEBI" id="CHEBI:58349"/>
        <dbReference type="EC" id="1.1.1.179"/>
    </reaction>
</comment>
<dbReference type="eggNOG" id="KOG2741">
    <property type="taxonomic scope" value="Eukaryota"/>
</dbReference>
<dbReference type="SUPFAM" id="SSF55347">
    <property type="entry name" value="Glyceraldehyde-3-phosphate dehydrogenase-like, C-terminal domain"/>
    <property type="match status" value="1"/>
</dbReference>
<evidence type="ECO:0000256" key="5">
    <source>
        <dbReference type="ARBA" id="ARBA00049233"/>
    </source>
</evidence>
<keyword evidence="9" id="KW-1185">Reference proteome</keyword>
<evidence type="ECO:0000256" key="1">
    <source>
        <dbReference type="ARBA" id="ARBA00010928"/>
    </source>
</evidence>
<dbReference type="PANTHER" id="PTHR22604">
    <property type="entry name" value="OXIDOREDUCTASES"/>
    <property type="match status" value="1"/>
</dbReference>
<dbReference type="PANTHER" id="PTHR22604:SF115">
    <property type="entry name" value="DIHYDRODIOL DEHYDROGENASE, PUTATIVE (AFU_ORTHOLOGUE AFUA_1G07520)-RELATED"/>
    <property type="match status" value="1"/>
</dbReference>
<dbReference type="SUPFAM" id="SSF51735">
    <property type="entry name" value="NAD(P)-binding Rossmann-fold domains"/>
    <property type="match status" value="1"/>
</dbReference>
<name>W2S738_CYPE1</name>
<feature type="domain" description="GFO/IDH/MocA-like oxidoreductase" evidence="7">
    <location>
        <begin position="147"/>
        <end position="284"/>
    </location>
</feature>
<dbReference type="Proteomes" id="UP000030752">
    <property type="component" value="Unassembled WGS sequence"/>
</dbReference>
<accession>W2S738</accession>
<dbReference type="STRING" id="1220924.W2S738"/>
<dbReference type="GO" id="GO:0047837">
    <property type="term" value="F:D-xylose 1-dehydrogenase (NADP+) activity"/>
    <property type="evidence" value="ECO:0007669"/>
    <property type="project" value="UniProtKB-EC"/>
</dbReference>
<dbReference type="EC" id="1.1.1.179" evidence="3"/>
<evidence type="ECO:0000256" key="4">
    <source>
        <dbReference type="ARBA" id="ARBA00042988"/>
    </source>
</evidence>
<dbReference type="GO" id="GO:0000166">
    <property type="term" value="F:nucleotide binding"/>
    <property type="evidence" value="ECO:0007669"/>
    <property type="project" value="InterPro"/>
</dbReference>
<reference evidence="8 9" key="1">
    <citation type="submission" date="2013-03" db="EMBL/GenBank/DDBJ databases">
        <title>The Genome Sequence of Phialophora europaea CBS 101466.</title>
        <authorList>
            <consortium name="The Broad Institute Genomics Platform"/>
            <person name="Cuomo C."/>
            <person name="de Hoog S."/>
            <person name="Gorbushina A."/>
            <person name="Walker B."/>
            <person name="Young S.K."/>
            <person name="Zeng Q."/>
            <person name="Gargeya S."/>
            <person name="Fitzgerald M."/>
            <person name="Haas B."/>
            <person name="Abouelleil A."/>
            <person name="Allen A.W."/>
            <person name="Alvarado L."/>
            <person name="Arachchi H.M."/>
            <person name="Berlin A.M."/>
            <person name="Chapman S.B."/>
            <person name="Gainer-Dewar J."/>
            <person name="Goldberg J."/>
            <person name="Griggs A."/>
            <person name="Gujja S."/>
            <person name="Hansen M."/>
            <person name="Howarth C."/>
            <person name="Imamovic A."/>
            <person name="Ireland A."/>
            <person name="Larimer J."/>
            <person name="McCowan C."/>
            <person name="Murphy C."/>
            <person name="Pearson M."/>
            <person name="Poon T.W."/>
            <person name="Priest M."/>
            <person name="Roberts A."/>
            <person name="Saif S."/>
            <person name="Shea T."/>
            <person name="Sisk P."/>
            <person name="Sykes S."/>
            <person name="Wortman J."/>
            <person name="Nusbaum C."/>
            <person name="Birren B."/>
        </authorList>
    </citation>
    <scope>NUCLEOTIDE SEQUENCE [LARGE SCALE GENOMIC DNA]</scope>
    <source>
        <strain evidence="8 9">CBS 101466</strain>
    </source>
</reference>
<dbReference type="Pfam" id="PF22725">
    <property type="entry name" value="GFO_IDH_MocA_C3"/>
    <property type="match status" value="1"/>
</dbReference>
<dbReference type="GeneID" id="19977950"/>
<dbReference type="InterPro" id="IPR000683">
    <property type="entry name" value="Gfo/Idh/MocA-like_OxRdtase_N"/>
</dbReference>
<dbReference type="InterPro" id="IPR055170">
    <property type="entry name" value="GFO_IDH_MocA-like_dom"/>
</dbReference>
<feature type="domain" description="Gfo/Idh/MocA-like oxidoreductase N-terminal" evidence="6">
    <location>
        <begin position="6"/>
        <end position="133"/>
    </location>
</feature>
<proteinExistence type="inferred from homology"/>
<protein>
    <recommendedName>
        <fullName evidence="3">D-xylose 1-dehydrogenase (NADP(+), D-xylono-1,5-lactone-forming)</fullName>
        <ecNumber evidence="3">1.1.1.179</ecNumber>
    </recommendedName>
    <alternativeName>
        <fullName evidence="4">D-xylose-NADP dehydrogenase</fullName>
    </alternativeName>
</protein>
<dbReference type="AlphaFoldDB" id="W2S738"/>
<keyword evidence="2" id="KW-0560">Oxidoreductase</keyword>
<evidence type="ECO:0000313" key="8">
    <source>
        <dbReference type="EMBL" id="ETN44430.1"/>
    </source>
</evidence>
<dbReference type="InterPro" id="IPR050984">
    <property type="entry name" value="Gfo/Idh/MocA_domain"/>
</dbReference>
<evidence type="ECO:0000259" key="6">
    <source>
        <dbReference type="Pfam" id="PF01408"/>
    </source>
</evidence>
<evidence type="ECO:0000256" key="3">
    <source>
        <dbReference type="ARBA" id="ARBA00038984"/>
    </source>
</evidence>
<dbReference type="Pfam" id="PF01408">
    <property type="entry name" value="GFO_IDH_MocA"/>
    <property type="match status" value="1"/>
</dbReference>
<dbReference type="RefSeq" id="XP_008713503.1">
    <property type="nucleotide sequence ID" value="XM_008715281.1"/>
</dbReference>
<evidence type="ECO:0000259" key="7">
    <source>
        <dbReference type="Pfam" id="PF22725"/>
    </source>
</evidence>
<gene>
    <name evidence="8" type="ORF">HMPREF1541_10611</name>
</gene>
<evidence type="ECO:0000256" key="2">
    <source>
        <dbReference type="ARBA" id="ARBA00023002"/>
    </source>
</evidence>
<comment type="similarity">
    <text evidence="1">Belongs to the Gfo/Idh/MocA family.</text>
</comment>
<organism evidence="8 9">
    <name type="scientific">Cyphellophora europaea (strain CBS 101466)</name>
    <name type="common">Phialophora europaea</name>
    <dbReference type="NCBI Taxonomy" id="1220924"/>
    <lineage>
        <taxon>Eukaryota</taxon>
        <taxon>Fungi</taxon>
        <taxon>Dikarya</taxon>
        <taxon>Ascomycota</taxon>
        <taxon>Pezizomycotina</taxon>
        <taxon>Eurotiomycetes</taxon>
        <taxon>Chaetothyriomycetidae</taxon>
        <taxon>Chaetothyriales</taxon>
        <taxon>Cyphellophoraceae</taxon>
        <taxon>Cyphellophora</taxon>
    </lineage>
</organism>
<dbReference type="InParanoid" id="W2S738"/>
<dbReference type="EMBL" id="KB822715">
    <property type="protein sequence ID" value="ETN44430.1"/>
    <property type="molecule type" value="Genomic_DNA"/>
</dbReference>
<dbReference type="HOGENOM" id="CLU_023194_7_2_1"/>